<dbReference type="SUPFAM" id="SSF52540">
    <property type="entry name" value="P-loop containing nucleoside triphosphate hydrolases"/>
    <property type="match status" value="2"/>
</dbReference>
<dbReference type="GO" id="GO:0005524">
    <property type="term" value="F:ATP binding"/>
    <property type="evidence" value="ECO:0007669"/>
    <property type="project" value="UniProtKB-UniRule"/>
</dbReference>
<dbReference type="AlphaFoldDB" id="A0A850QYB1"/>
<dbReference type="GO" id="GO:0017116">
    <property type="term" value="F:single-stranded DNA helicase activity"/>
    <property type="evidence" value="ECO:0007669"/>
    <property type="project" value="TreeGrafter"/>
</dbReference>
<evidence type="ECO:0000259" key="4">
    <source>
        <dbReference type="Pfam" id="PF13538"/>
    </source>
</evidence>
<dbReference type="InterPro" id="IPR041451">
    <property type="entry name" value="RecD2_SH13"/>
</dbReference>
<keyword evidence="2 3" id="KW-0067">ATP-binding</keyword>
<keyword evidence="3 8" id="KW-0347">Helicase</keyword>
<keyword evidence="3" id="KW-0413">Isomerase</keyword>
<dbReference type="InterPro" id="IPR050534">
    <property type="entry name" value="Coronavir_polyprotein_1ab"/>
</dbReference>
<evidence type="ECO:0000259" key="6">
    <source>
        <dbReference type="Pfam" id="PF18335"/>
    </source>
</evidence>
<dbReference type="CDD" id="cd18809">
    <property type="entry name" value="SF1_C_RecD"/>
    <property type="match status" value="1"/>
</dbReference>
<keyword evidence="1 3" id="KW-0547">Nucleotide-binding</keyword>
<feature type="domain" description="UvrD-like helicase C-terminal" evidence="4">
    <location>
        <begin position="666"/>
        <end position="712"/>
    </location>
</feature>
<dbReference type="Pfam" id="PF13538">
    <property type="entry name" value="UvrD_C_2"/>
    <property type="match status" value="1"/>
</dbReference>
<dbReference type="Gene3D" id="1.10.10.2220">
    <property type="match status" value="1"/>
</dbReference>
<keyword evidence="3" id="KW-0238">DNA-binding</keyword>
<dbReference type="PANTHER" id="PTHR43788">
    <property type="entry name" value="DNA2/NAM7 HELICASE FAMILY MEMBER"/>
    <property type="match status" value="1"/>
</dbReference>
<keyword evidence="9" id="KW-1185">Reference proteome</keyword>
<dbReference type="GO" id="GO:0006310">
    <property type="term" value="P:DNA recombination"/>
    <property type="evidence" value="ECO:0007669"/>
    <property type="project" value="InterPro"/>
</dbReference>
<dbReference type="Gene3D" id="2.30.30.940">
    <property type="match status" value="1"/>
</dbReference>
<comment type="function">
    <text evidence="3">DNA-dependent ATPase and ATP-dependent 5'-3' DNA helicase. Has no activity on blunt DNA or DNA with 3'-overhangs, requires at least 10 bases of 5'-ssDNA for helicase activity.</text>
</comment>
<feature type="domain" description="ATP-dependent RecD2 DNA helicase SH3" evidence="6">
    <location>
        <begin position="579"/>
        <end position="648"/>
    </location>
</feature>
<dbReference type="InterPro" id="IPR029493">
    <property type="entry name" value="RecD2-like_HHH"/>
</dbReference>
<evidence type="ECO:0000256" key="2">
    <source>
        <dbReference type="ARBA" id="ARBA00022840"/>
    </source>
</evidence>
<dbReference type="RefSeq" id="WP_176941870.1">
    <property type="nucleotide sequence ID" value="NZ_JABZEC010000001.1"/>
</dbReference>
<dbReference type="Pfam" id="PF18335">
    <property type="entry name" value="SH3_13"/>
    <property type="match status" value="1"/>
</dbReference>
<evidence type="ECO:0000313" key="9">
    <source>
        <dbReference type="Proteomes" id="UP000563523"/>
    </source>
</evidence>
<dbReference type="CDD" id="cd17933">
    <property type="entry name" value="DEXSc_RecD-like"/>
    <property type="match status" value="1"/>
</dbReference>
<evidence type="ECO:0000259" key="5">
    <source>
        <dbReference type="Pfam" id="PF14490"/>
    </source>
</evidence>
<evidence type="ECO:0000256" key="3">
    <source>
        <dbReference type="HAMAP-Rule" id="MF_01488"/>
    </source>
</evidence>
<evidence type="ECO:0000256" key="1">
    <source>
        <dbReference type="ARBA" id="ARBA00022741"/>
    </source>
</evidence>
<dbReference type="GO" id="GO:0043139">
    <property type="term" value="F:5'-3' DNA helicase activity"/>
    <property type="evidence" value="ECO:0007669"/>
    <property type="project" value="UniProtKB-UniRule"/>
</dbReference>
<dbReference type="EC" id="5.6.2.3" evidence="3"/>
<dbReference type="HAMAP" id="MF_01488">
    <property type="entry name" value="RecD2"/>
    <property type="match status" value="1"/>
</dbReference>
<dbReference type="Proteomes" id="UP000563523">
    <property type="component" value="Unassembled WGS sequence"/>
</dbReference>
<feature type="domain" description="ATP-dependent RecD2 DNA helicase OB-fold" evidence="7">
    <location>
        <begin position="4"/>
        <end position="82"/>
    </location>
</feature>
<name>A0A850QYB1_9LACO</name>
<dbReference type="EMBL" id="JABZEC010000001">
    <property type="protein sequence ID" value="NVY95699.1"/>
    <property type="molecule type" value="Genomic_DNA"/>
</dbReference>
<accession>A0A850QYB1</accession>
<dbReference type="Gene3D" id="3.40.50.300">
    <property type="entry name" value="P-loop containing nucleotide triphosphate hydrolases"/>
    <property type="match status" value="2"/>
</dbReference>
<dbReference type="InterPro" id="IPR027417">
    <property type="entry name" value="P-loop_NTPase"/>
</dbReference>
<comment type="similarity">
    <text evidence="3">Belongs to the RecD family. RecD2 subfamily.</text>
</comment>
<protein>
    <recommendedName>
        <fullName evidence="3">ATP-dependent RecD2 DNA helicase</fullName>
        <ecNumber evidence="3">5.6.2.3</ecNumber>
    </recommendedName>
    <alternativeName>
        <fullName evidence="3">DNA 5'-3' helicase subunit RecD2</fullName>
    </alternativeName>
</protein>
<dbReference type="Pfam" id="PF14490">
    <property type="entry name" value="HHH_RecD2"/>
    <property type="match status" value="1"/>
</dbReference>
<dbReference type="Pfam" id="PF23139">
    <property type="entry name" value="OB_YrrC"/>
    <property type="match status" value="1"/>
</dbReference>
<dbReference type="InterPro" id="IPR055446">
    <property type="entry name" value="RecD2_N_OB"/>
</dbReference>
<dbReference type="NCBIfam" id="TIGR01448">
    <property type="entry name" value="recD_rel"/>
    <property type="match status" value="1"/>
</dbReference>
<comment type="caution">
    <text evidence="8">The sequence shown here is derived from an EMBL/GenBank/DDBJ whole genome shotgun (WGS) entry which is preliminary data.</text>
</comment>
<gene>
    <name evidence="3" type="primary">recD2</name>
    <name evidence="8" type="ORF">HU830_00550</name>
</gene>
<feature type="binding site" evidence="3">
    <location>
        <begin position="356"/>
        <end position="360"/>
    </location>
    <ligand>
        <name>ATP</name>
        <dbReference type="ChEBI" id="CHEBI:30616"/>
    </ligand>
</feature>
<dbReference type="GO" id="GO:0003677">
    <property type="term" value="F:DNA binding"/>
    <property type="evidence" value="ECO:0007669"/>
    <property type="project" value="UniProtKB-UniRule"/>
</dbReference>
<keyword evidence="3" id="KW-0378">Hydrolase</keyword>
<proteinExistence type="inferred from homology"/>
<dbReference type="InterPro" id="IPR006345">
    <property type="entry name" value="RecD2"/>
</dbReference>
<feature type="domain" description="ATP-dependent RecD2 DNA helicase-like helix-hairpin-helix" evidence="5">
    <location>
        <begin position="149"/>
        <end position="237"/>
    </location>
</feature>
<dbReference type="InterPro" id="IPR027785">
    <property type="entry name" value="UvrD-like_helicase_C"/>
</dbReference>
<reference evidence="8 9" key="1">
    <citation type="submission" date="2020-06" db="EMBL/GenBank/DDBJ databases">
        <authorList>
            <person name="Kang J."/>
        </authorList>
    </citation>
    <scope>NUCLEOTIDE SEQUENCE [LARGE SCALE GENOMIC DNA]</scope>
    <source>
        <strain evidence="8 9">DCY120</strain>
    </source>
</reference>
<organism evidence="8 9">
    <name type="scientific">Bombilactobacillus apium</name>
    <dbReference type="NCBI Taxonomy" id="2675299"/>
    <lineage>
        <taxon>Bacteria</taxon>
        <taxon>Bacillati</taxon>
        <taxon>Bacillota</taxon>
        <taxon>Bacilli</taxon>
        <taxon>Lactobacillales</taxon>
        <taxon>Lactobacillaceae</taxon>
        <taxon>Bombilactobacillus</taxon>
    </lineage>
</organism>
<dbReference type="PANTHER" id="PTHR43788:SF6">
    <property type="entry name" value="DNA HELICASE B"/>
    <property type="match status" value="1"/>
</dbReference>
<sequence>MAEDYVIGQLAAIFFEKPEDYFKIMLIKVRQTSFKWADAEIVVTGDFDDLDENQIYKFTGQVVNHPKYGQQFKASHYQKDSPTDRKSLVAYLSSSDFPGIGVKMATKIIDRLGDSAIQKILTDPEAVHQIGLRPQLEKTLINQIKATYQSQTVVLQLNTWGFGNKMALKIYHHYGEETLELLANNPYRLIKDIPGIGFRRADHLAQELALSTDYPQRIAAGLWTALTAVIHAQGDTYVPQEVVITTALKLLNTGKKPALNREQLASGWQYLEDADAIVLQEKNCFPKYLYDSEWMIARQLKLLQQHFQKPKLTKQKFQQIVTQLEIKLDIHYDHNQSAAIKAGLENSLLLLTGGPGTGKTTIVNGLVQAFAQLHEYSLDPADYQDKPFPILLAAPTGRAAKHLFESTGLMACTIHRLLGLTGQEDVLPTEVGELAGSLLVIDETSMVDTNLFQLLLMAIPLGMQIVLVGDQDQLPSVGPGQVFSDLIASQAFTTVKLEKIYRQDAESTIIDLAHQINQNQVTPEMFKNYPDRSFIECNAQQVGPVLKQIMVKSQAKGFTLDQVQVLAPMYHGPAGIDHLNLELQQALNPVTDQAKELRFGDVVYHIGDKVIHLVNNAEANVFNGEIGTVVGITLATGKNQGDQIHLDFEGHQLDYSRADLKNIALAYCASIHKAQGSEFDLVILVLVRQQSRMLRRNLLYTAVTRARSKLIMLGNQSAYQQAIHDQLDTRKTYLQQRLQDVFELPTSPMAPSQEQVATEDYQLTLVKINQNQIDPLIGMEDVCPQDFLES</sequence>
<evidence type="ECO:0000313" key="8">
    <source>
        <dbReference type="EMBL" id="NVY95699.1"/>
    </source>
</evidence>
<dbReference type="GO" id="GO:0016787">
    <property type="term" value="F:hydrolase activity"/>
    <property type="evidence" value="ECO:0007669"/>
    <property type="project" value="UniProtKB-KW"/>
</dbReference>
<dbReference type="Pfam" id="PF13604">
    <property type="entry name" value="AAA_30"/>
    <property type="match status" value="1"/>
</dbReference>
<dbReference type="GO" id="GO:0009338">
    <property type="term" value="C:exodeoxyribonuclease V complex"/>
    <property type="evidence" value="ECO:0007669"/>
    <property type="project" value="TreeGrafter"/>
</dbReference>
<evidence type="ECO:0000259" key="7">
    <source>
        <dbReference type="Pfam" id="PF23139"/>
    </source>
</evidence>
<comment type="catalytic activity">
    <reaction evidence="3">
        <text>ATP + H2O = ADP + phosphate + H(+)</text>
        <dbReference type="Rhea" id="RHEA:13065"/>
        <dbReference type="ChEBI" id="CHEBI:15377"/>
        <dbReference type="ChEBI" id="CHEBI:15378"/>
        <dbReference type="ChEBI" id="CHEBI:30616"/>
        <dbReference type="ChEBI" id="CHEBI:43474"/>
        <dbReference type="ChEBI" id="CHEBI:456216"/>
        <dbReference type="EC" id="5.6.2.3"/>
    </reaction>
</comment>